<dbReference type="PANTHER" id="PTHR11527">
    <property type="entry name" value="HEAT-SHOCK PROTEIN 20 FAMILY MEMBER"/>
    <property type="match status" value="1"/>
</dbReference>
<dbReference type="SUPFAM" id="SSF49764">
    <property type="entry name" value="HSP20-like chaperones"/>
    <property type="match status" value="1"/>
</dbReference>
<dbReference type="RefSeq" id="WP_388348850.1">
    <property type="nucleotide sequence ID" value="NZ_JBIAFJ010000017.1"/>
</dbReference>
<feature type="domain" description="SHSP" evidence="3">
    <location>
        <begin position="47"/>
        <end position="158"/>
    </location>
</feature>
<evidence type="ECO:0000256" key="2">
    <source>
        <dbReference type="RuleBase" id="RU003616"/>
    </source>
</evidence>
<accession>A0ABW6KZD5</accession>
<evidence type="ECO:0000259" key="3">
    <source>
        <dbReference type="PROSITE" id="PS01031"/>
    </source>
</evidence>
<protein>
    <submittedName>
        <fullName evidence="4">Hsp20/alpha crystallin family protein</fullName>
    </submittedName>
</protein>
<evidence type="ECO:0000313" key="5">
    <source>
        <dbReference type="Proteomes" id="UP001601197"/>
    </source>
</evidence>
<dbReference type="InterPro" id="IPR031107">
    <property type="entry name" value="Small_HSP"/>
</dbReference>
<evidence type="ECO:0000256" key="1">
    <source>
        <dbReference type="PROSITE-ProRule" id="PRU00285"/>
    </source>
</evidence>
<dbReference type="InterPro" id="IPR002068">
    <property type="entry name" value="A-crystallin/Hsp20_dom"/>
</dbReference>
<gene>
    <name evidence="4" type="ORF">ACFYNZ_19945</name>
</gene>
<organism evidence="4 5">
    <name type="scientific">Streptomyces kebangsaanensis</name>
    <dbReference type="NCBI Taxonomy" id="864058"/>
    <lineage>
        <taxon>Bacteria</taxon>
        <taxon>Bacillati</taxon>
        <taxon>Actinomycetota</taxon>
        <taxon>Actinomycetes</taxon>
        <taxon>Kitasatosporales</taxon>
        <taxon>Streptomycetaceae</taxon>
        <taxon>Streptomyces</taxon>
    </lineage>
</organism>
<proteinExistence type="inferred from homology"/>
<reference evidence="4 5" key="1">
    <citation type="submission" date="2024-10" db="EMBL/GenBank/DDBJ databases">
        <title>The Natural Products Discovery Center: Release of the First 8490 Sequenced Strains for Exploring Actinobacteria Biosynthetic Diversity.</title>
        <authorList>
            <person name="Kalkreuter E."/>
            <person name="Kautsar S.A."/>
            <person name="Yang D."/>
            <person name="Bader C.D."/>
            <person name="Teijaro C.N."/>
            <person name="Fluegel L."/>
            <person name="Davis C.M."/>
            <person name="Simpson J.R."/>
            <person name="Lauterbach L."/>
            <person name="Steele A.D."/>
            <person name="Gui C."/>
            <person name="Meng S."/>
            <person name="Li G."/>
            <person name="Viehrig K."/>
            <person name="Ye F."/>
            <person name="Su P."/>
            <person name="Kiefer A.F."/>
            <person name="Nichols A."/>
            <person name="Cepeda A.J."/>
            <person name="Yan W."/>
            <person name="Fan B."/>
            <person name="Jiang Y."/>
            <person name="Adhikari A."/>
            <person name="Zheng C.-J."/>
            <person name="Schuster L."/>
            <person name="Cowan T.M."/>
            <person name="Smanski M.J."/>
            <person name="Chevrette M.G."/>
            <person name="De Carvalho L.P.S."/>
            <person name="Shen B."/>
        </authorList>
    </citation>
    <scope>NUCLEOTIDE SEQUENCE [LARGE SCALE GENOMIC DNA]</scope>
    <source>
        <strain evidence="4 5">NPDC007147</strain>
    </source>
</reference>
<comment type="caution">
    <text evidence="4">The sequence shown here is derived from an EMBL/GenBank/DDBJ whole genome shotgun (WGS) entry which is preliminary data.</text>
</comment>
<name>A0ABW6KZD5_9ACTN</name>
<dbReference type="Proteomes" id="UP001601197">
    <property type="component" value="Unassembled WGS sequence"/>
</dbReference>
<dbReference type="CDD" id="cd06464">
    <property type="entry name" value="ACD_sHsps-like"/>
    <property type="match status" value="1"/>
</dbReference>
<comment type="similarity">
    <text evidence="1 2">Belongs to the small heat shock protein (HSP20) family.</text>
</comment>
<dbReference type="Pfam" id="PF00011">
    <property type="entry name" value="HSP20"/>
    <property type="match status" value="1"/>
</dbReference>
<dbReference type="EMBL" id="JBIAFJ010000017">
    <property type="protein sequence ID" value="MFE9171747.1"/>
    <property type="molecule type" value="Genomic_DNA"/>
</dbReference>
<dbReference type="InterPro" id="IPR008978">
    <property type="entry name" value="HSP20-like_chaperone"/>
</dbReference>
<evidence type="ECO:0000313" key="4">
    <source>
        <dbReference type="EMBL" id="MFE9171747.1"/>
    </source>
</evidence>
<keyword evidence="5" id="KW-1185">Reference proteome</keyword>
<dbReference type="Gene3D" id="2.60.40.790">
    <property type="match status" value="1"/>
</dbReference>
<dbReference type="PROSITE" id="PS01031">
    <property type="entry name" value="SHSP"/>
    <property type="match status" value="1"/>
</dbReference>
<sequence>MTLPVRHRAGSLLGRAFPALGWSEPAAAEFDELWERMNRLMEGTAAASSGLAWSPAADMRETDDAYVIEAELPGVKRDDIHIEMSDREVRITGEYKEQEREGVLRRSTRRTGHFEYQALLPADVRAEEVSATLSEGVLTVTAPKAEAAKPRHIEITGP</sequence>